<dbReference type="SMART" id="SM00408">
    <property type="entry name" value="IGc2"/>
    <property type="match status" value="1"/>
</dbReference>
<feature type="region of interest" description="Disordered" evidence="5">
    <location>
        <begin position="38"/>
        <end position="83"/>
    </location>
</feature>
<evidence type="ECO:0000259" key="6">
    <source>
        <dbReference type="PROSITE" id="PS50835"/>
    </source>
</evidence>
<dbReference type="PANTHER" id="PTHR12231">
    <property type="entry name" value="CTX-RELATED TYPE I TRANSMEMBRANE PROTEIN"/>
    <property type="match status" value="1"/>
</dbReference>
<gene>
    <name evidence="7" type="ORF">pdam_00024434</name>
</gene>
<keyword evidence="1" id="KW-0732">Signal</keyword>
<evidence type="ECO:0000256" key="1">
    <source>
        <dbReference type="ARBA" id="ARBA00022729"/>
    </source>
</evidence>
<dbReference type="SUPFAM" id="SSF48726">
    <property type="entry name" value="Immunoglobulin"/>
    <property type="match status" value="2"/>
</dbReference>
<organism evidence="7 8">
    <name type="scientific">Pocillopora damicornis</name>
    <name type="common">Cauliflower coral</name>
    <name type="synonym">Millepora damicornis</name>
    <dbReference type="NCBI Taxonomy" id="46731"/>
    <lineage>
        <taxon>Eukaryota</taxon>
        <taxon>Metazoa</taxon>
        <taxon>Cnidaria</taxon>
        <taxon>Anthozoa</taxon>
        <taxon>Hexacorallia</taxon>
        <taxon>Scleractinia</taxon>
        <taxon>Astrocoeniina</taxon>
        <taxon>Pocilloporidae</taxon>
        <taxon>Pocillopora</taxon>
    </lineage>
</organism>
<proteinExistence type="predicted"/>
<evidence type="ECO:0000256" key="4">
    <source>
        <dbReference type="ARBA" id="ARBA00023319"/>
    </source>
</evidence>
<evidence type="ECO:0000256" key="3">
    <source>
        <dbReference type="ARBA" id="ARBA00023157"/>
    </source>
</evidence>
<dbReference type="PROSITE" id="PS50835">
    <property type="entry name" value="IG_LIKE"/>
    <property type="match status" value="2"/>
</dbReference>
<evidence type="ECO:0000256" key="5">
    <source>
        <dbReference type="SAM" id="MobiDB-lite"/>
    </source>
</evidence>
<dbReference type="InterPro" id="IPR007110">
    <property type="entry name" value="Ig-like_dom"/>
</dbReference>
<dbReference type="SMART" id="SM00409">
    <property type="entry name" value="IG"/>
    <property type="match status" value="1"/>
</dbReference>
<keyword evidence="8" id="KW-1185">Reference proteome</keyword>
<sequence>MLVFYNDDVLNALIAHQVLPVYLDALVPRALLGRAVRGEESNRGVPGPQGKRGLRGPPGPPGKSAQQRTNHRGGGQLELPHFISKPSPTITVKETQNVLIPCKANGFPQPVITWYKNGHLIEKERKYFGERSLNLEKIQFQDRGVYTCTAENLMGRAELSVNVSVKVPAKFITEPKRSIIAYKTWDTVLQCDIFGYPSPVITWTRSGEQLSVKRHFSNGSQLMI</sequence>
<evidence type="ECO:0000313" key="7">
    <source>
        <dbReference type="EMBL" id="RMX42520.1"/>
    </source>
</evidence>
<comment type="caution">
    <text evidence="7">The sequence shown here is derived from an EMBL/GenBank/DDBJ whole genome shotgun (WGS) entry which is preliminary data.</text>
</comment>
<protein>
    <recommendedName>
        <fullName evidence="6">Ig-like domain-containing protein</fullName>
    </recommendedName>
</protein>
<feature type="domain" description="Ig-like" evidence="6">
    <location>
        <begin position="80"/>
        <end position="164"/>
    </location>
</feature>
<dbReference type="InterPro" id="IPR003598">
    <property type="entry name" value="Ig_sub2"/>
</dbReference>
<keyword evidence="3" id="KW-1015">Disulfide bond</keyword>
<feature type="domain" description="Ig-like" evidence="6">
    <location>
        <begin position="168"/>
        <end position="224"/>
    </location>
</feature>
<dbReference type="Pfam" id="PF13927">
    <property type="entry name" value="Ig_3"/>
    <property type="match status" value="1"/>
</dbReference>
<dbReference type="FunFam" id="2.60.40.10:FF:000032">
    <property type="entry name" value="palladin isoform X1"/>
    <property type="match status" value="1"/>
</dbReference>
<dbReference type="EMBL" id="RCHS01003345">
    <property type="protein sequence ID" value="RMX42520.1"/>
    <property type="molecule type" value="Genomic_DNA"/>
</dbReference>
<accession>A0A3M6TMC7</accession>
<dbReference type="STRING" id="46731.A0A3M6TMC7"/>
<dbReference type="AlphaFoldDB" id="A0A3M6TMC7"/>
<dbReference type="InterPro" id="IPR003599">
    <property type="entry name" value="Ig_sub"/>
</dbReference>
<dbReference type="Gene3D" id="2.60.40.10">
    <property type="entry name" value="Immunoglobulins"/>
    <property type="match status" value="2"/>
</dbReference>
<name>A0A3M6TMC7_POCDA</name>
<dbReference type="PANTHER" id="PTHR12231:SF253">
    <property type="entry name" value="DPR-INTERACTING PROTEIN ETA, ISOFORM B-RELATED"/>
    <property type="match status" value="1"/>
</dbReference>
<dbReference type="OrthoDB" id="5985707at2759"/>
<evidence type="ECO:0000313" key="8">
    <source>
        <dbReference type="Proteomes" id="UP000275408"/>
    </source>
</evidence>
<dbReference type="InterPro" id="IPR013783">
    <property type="entry name" value="Ig-like_fold"/>
</dbReference>
<keyword evidence="2" id="KW-0677">Repeat</keyword>
<dbReference type="InterPro" id="IPR036179">
    <property type="entry name" value="Ig-like_dom_sf"/>
</dbReference>
<reference evidence="7 8" key="1">
    <citation type="journal article" date="2018" name="Sci. Rep.">
        <title>Comparative analysis of the Pocillopora damicornis genome highlights role of immune system in coral evolution.</title>
        <authorList>
            <person name="Cunning R."/>
            <person name="Bay R.A."/>
            <person name="Gillette P."/>
            <person name="Baker A.C."/>
            <person name="Traylor-Knowles N."/>
        </authorList>
    </citation>
    <scope>NUCLEOTIDE SEQUENCE [LARGE SCALE GENOMIC DNA]</scope>
    <source>
        <strain evidence="7">RSMAS</strain>
        <tissue evidence="7">Whole animal</tissue>
    </source>
</reference>
<dbReference type="Proteomes" id="UP000275408">
    <property type="component" value="Unassembled WGS sequence"/>
</dbReference>
<evidence type="ECO:0000256" key="2">
    <source>
        <dbReference type="ARBA" id="ARBA00022737"/>
    </source>
</evidence>
<keyword evidence="4" id="KW-0393">Immunoglobulin domain</keyword>
<dbReference type="InterPro" id="IPR051170">
    <property type="entry name" value="Neural/epithelial_adhesion"/>
</dbReference>